<accession>A0ABS9SIU0</accession>
<keyword evidence="2" id="KW-1185">Reference proteome</keyword>
<evidence type="ECO:0000313" key="2">
    <source>
        <dbReference type="Proteomes" id="UP001202248"/>
    </source>
</evidence>
<proteinExistence type="predicted"/>
<dbReference type="RefSeq" id="WP_240827818.1">
    <property type="nucleotide sequence ID" value="NZ_JAKWBL010000001.1"/>
</dbReference>
<sequence>MLDGGRDKLTQNNSIELYNLKDDLSETKNLANFNPAKRDELLKELFKIMEGTGAKMPDQKNPLYKK</sequence>
<reference evidence="1 2" key="1">
    <citation type="submission" date="2022-02" db="EMBL/GenBank/DDBJ databases">
        <authorList>
            <person name="Min J."/>
        </authorList>
    </citation>
    <scope>NUCLEOTIDE SEQUENCE [LARGE SCALE GENOMIC DNA]</scope>
    <source>
        <strain evidence="1 2">GR10-1</strain>
    </source>
</reference>
<dbReference type="Gene3D" id="3.30.1120.10">
    <property type="match status" value="1"/>
</dbReference>
<evidence type="ECO:0008006" key="3">
    <source>
        <dbReference type="Google" id="ProtNLM"/>
    </source>
</evidence>
<dbReference type="InterPro" id="IPR017850">
    <property type="entry name" value="Alkaline_phosphatase_core_sf"/>
</dbReference>
<comment type="caution">
    <text evidence="1">The sequence shown here is derived from an EMBL/GenBank/DDBJ whole genome shotgun (WGS) entry which is preliminary data.</text>
</comment>
<organism evidence="1 2">
    <name type="scientific">Niabella ginsengisoli</name>
    <dbReference type="NCBI Taxonomy" id="522298"/>
    <lineage>
        <taxon>Bacteria</taxon>
        <taxon>Pseudomonadati</taxon>
        <taxon>Bacteroidota</taxon>
        <taxon>Chitinophagia</taxon>
        <taxon>Chitinophagales</taxon>
        <taxon>Chitinophagaceae</taxon>
        <taxon>Niabella</taxon>
    </lineage>
</organism>
<dbReference type="Proteomes" id="UP001202248">
    <property type="component" value="Unassembled WGS sequence"/>
</dbReference>
<dbReference type="SUPFAM" id="SSF53649">
    <property type="entry name" value="Alkaline phosphatase-like"/>
    <property type="match status" value="1"/>
</dbReference>
<gene>
    <name evidence="1" type="ORF">MKP09_10135</name>
</gene>
<protein>
    <recommendedName>
        <fullName evidence="3">N-sulphoglucosamine sulphohydrolase C-terminal domain-containing protein</fullName>
    </recommendedName>
</protein>
<evidence type="ECO:0000313" key="1">
    <source>
        <dbReference type="EMBL" id="MCH5598240.1"/>
    </source>
</evidence>
<name>A0ABS9SIU0_9BACT</name>
<dbReference type="EMBL" id="JAKWBL010000001">
    <property type="protein sequence ID" value="MCH5598240.1"/>
    <property type="molecule type" value="Genomic_DNA"/>
</dbReference>